<dbReference type="Pfam" id="PF00722">
    <property type="entry name" value="Glyco_hydro_16"/>
    <property type="match status" value="1"/>
</dbReference>
<evidence type="ECO:0000313" key="4">
    <source>
        <dbReference type="EMBL" id="KAL1889867.1"/>
    </source>
</evidence>
<accession>A0ABR3YPQ6</accession>
<name>A0ABR3YPQ6_9PEZI</name>
<dbReference type="Gene3D" id="2.60.120.200">
    <property type="match status" value="1"/>
</dbReference>
<dbReference type="Proteomes" id="UP001583186">
    <property type="component" value="Unassembled WGS sequence"/>
</dbReference>
<evidence type="ECO:0000313" key="5">
    <source>
        <dbReference type="Proteomes" id="UP001583186"/>
    </source>
</evidence>
<feature type="compositionally biased region" description="Low complexity" evidence="1">
    <location>
        <begin position="23"/>
        <end position="41"/>
    </location>
</feature>
<keyword evidence="5" id="KW-1185">Reference proteome</keyword>
<protein>
    <recommendedName>
        <fullName evidence="3">GH16 domain-containing protein</fullName>
    </recommendedName>
</protein>
<feature type="domain" description="GH16" evidence="3">
    <location>
        <begin position="87"/>
        <end position="344"/>
    </location>
</feature>
<dbReference type="SUPFAM" id="SSF49899">
    <property type="entry name" value="Concanavalin A-like lectins/glucanases"/>
    <property type="match status" value="1"/>
</dbReference>
<feature type="region of interest" description="Disordered" evidence="1">
    <location>
        <begin position="22"/>
        <end position="41"/>
    </location>
</feature>
<dbReference type="PANTHER" id="PTHR38121:SF4">
    <property type="entry name" value="GH16 DOMAIN-CONTAINING PROTEIN-RELATED"/>
    <property type="match status" value="1"/>
</dbReference>
<feature type="chain" id="PRO_5045403782" description="GH16 domain-containing protein" evidence="2">
    <location>
        <begin position="22"/>
        <end position="411"/>
    </location>
</feature>
<dbReference type="PANTHER" id="PTHR38121">
    <property type="entry name" value="GH16 DOMAIN-CONTAINING PROTEIN"/>
    <property type="match status" value="1"/>
</dbReference>
<dbReference type="CDD" id="cd00413">
    <property type="entry name" value="Glyco_hydrolase_16"/>
    <property type="match status" value="1"/>
</dbReference>
<dbReference type="PROSITE" id="PS51762">
    <property type="entry name" value="GH16_2"/>
    <property type="match status" value="1"/>
</dbReference>
<gene>
    <name evidence="4" type="ORF">Sste5346_008590</name>
</gene>
<keyword evidence="2" id="KW-0732">Signal</keyword>
<dbReference type="EMBL" id="JAWCUI010000068">
    <property type="protein sequence ID" value="KAL1889867.1"/>
    <property type="molecule type" value="Genomic_DNA"/>
</dbReference>
<dbReference type="InterPro" id="IPR013320">
    <property type="entry name" value="ConA-like_dom_sf"/>
</dbReference>
<dbReference type="InterPro" id="IPR000757">
    <property type="entry name" value="Beta-glucanase-like"/>
</dbReference>
<proteinExistence type="predicted"/>
<evidence type="ECO:0000259" key="3">
    <source>
        <dbReference type="PROSITE" id="PS51762"/>
    </source>
</evidence>
<evidence type="ECO:0000256" key="2">
    <source>
        <dbReference type="SAM" id="SignalP"/>
    </source>
</evidence>
<comment type="caution">
    <text evidence="4">The sequence shown here is derived from an EMBL/GenBank/DDBJ whole genome shotgun (WGS) entry which is preliminary data.</text>
</comment>
<feature type="signal peptide" evidence="2">
    <location>
        <begin position="1"/>
        <end position="21"/>
    </location>
</feature>
<reference evidence="4 5" key="1">
    <citation type="journal article" date="2024" name="IMA Fungus">
        <title>IMA Genome - F19 : A genome assembly and annotation guide to empower mycologists, including annotated draft genome sequences of Ceratocystis pirilliformis, Diaporthe australafricana, Fusarium ophioides, Paecilomyces lecythidis, and Sporothrix stenoceras.</title>
        <authorList>
            <person name="Aylward J."/>
            <person name="Wilson A.M."/>
            <person name="Visagie C.M."/>
            <person name="Spraker J."/>
            <person name="Barnes I."/>
            <person name="Buitendag C."/>
            <person name="Ceriani C."/>
            <person name="Del Mar Angel L."/>
            <person name="du Plessis D."/>
            <person name="Fuchs T."/>
            <person name="Gasser K."/>
            <person name="Kramer D."/>
            <person name="Li W."/>
            <person name="Munsamy K."/>
            <person name="Piso A."/>
            <person name="Price J.L."/>
            <person name="Sonnekus B."/>
            <person name="Thomas C."/>
            <person name="van der Nest A."/>
            <person name="van Dijk A."/>
            <person name="van Heerden A."/>
            <person name="van Vuuren N."/>
            <person name="Yilmaz N."/>
            <person name="Duong T.A."/>
            <person name="van der Merwe N.A."/>
            <person name="Wingfield M.J."/>
            <person name="Wingfield B.D."/>
        </authorList>
    </citation>
    <scope>NUCLEOTIDE SEQUENCE [LARGE SCALE GENOMIC DNA]</scope>
    <source>
        <strain evidence="4 5">CMW 5346</strain>
    </source>
</reference>
<sequence>MAFAWITVAAVASLSLRGVDAATTPPGSSPTTSPYSNSTKPGLQLTTDANCTCYRTNSSTANYFSHHSFFDFRSMGQYVHTPPILQDSQANINAPATNTFFSSNNWTNMWTAQNWDNGALMKANNSDVTGSDATLYMVNSPNNIYIEHNSDVLGKREVATRDTPTYMVMRTARLNAFQTSAEIESSSTGYRFLSVRMYARTIGAPGAITAMFTYRPGVNNALNSVQESDLEIRTRDPPTRVQFTNQPSWNADGDIPQATRNVTIPGGNRWNDWAHYRMDWTPGSTTWYVDGQLASTITFQAPRDASQVMFNSWSDGGTWSGNMSTNGAAFLQIQWIEMVFNNTDAAYMPKPGGCTNMCSIDETPVTGTPVLVASGGRSSGDDDDDDDSGVSALSVPVVTLVVALVLCFIQF</sequence>
<organism evidence="4 5">
    <name type="scientific">Sporothrix stenoceras</name>
    <dbReference type="NCBI Taxonomy" id="5173"/>
    <lineage>
        <taxon>Eukaryota</taxon>
        <taxon>Fungi</taxon>
        <taxon>Dikarya</taxon>
        <taxon>Ascomycota</taxon>
        <taxon>Pezizomycotina</taxon>
        <taxon>Sordariomycetes</taxon>
        <taxon>Sordariomycetidae</taxon>
        <taxon>Ophiostomatales</taxon>
        <taxon>Ophiostomataceae</taxon>
        <taxon>Sporothrix</taxon>
    </lineage>
</organism>
<evidence type="ECO:0000256" key="1">
    <source>
        <dbReference type="SAM" id="MobiDB-lite"/>
    </source>
</evidence>